<comment type="caution">
    <text evidence="1">The sequence shown here is derived from an EMBL/GenBank/DDBJ whole genome shotgun (WGS) entry which is preliminary data.</text>
</comment>
<evidence type="ECO:0000313" key="1">
    <source>
        <dbReference type="EMBL" id="MBO9201912.1"/>
    </source>
</evidence>
<proteinExistence type="predicted"/>
<organism evidence="1 2">
    <name type="scientific">Niastella soli</name>
    <dbReference type="NCBI Taxonomy" id="2821487"/>
    <lineage>
        <taxon>Bacteria</taxon>
        <taxon>Pseudomonadati</taxon>
        <taxon>Bacteroidota</taxon>
        <taxon>Chitinophagia</taxon>
        <taxon>Chitinophagales</taxon>
        <taxon>Chitinophagaceae</taxon>
        <taxon>Niastella</taxon>
    </lineage>
</organism>
<name>A0ABS3YWN4_9BACT</name>
<evidence type="ECO:0000313" key="2">
    <source>
        <dbReference type="Proteomes" id="UP000677244"/>
    </source>
</evidence>
<dbReference type="RefSeq" id="WP_209139969.1">
    <property type="nucleotide sequence ID" value="NZ_JAGHKO010000004.1"/>
</dbReference>
<evidence type="ECO:0008006" key="3">
    <source>
        <dbReference type="Google" id="ProtNLM"/>
    </source>
</evidence>
<dbReference type="EMBL" id="JAGHKO010000004">
    <property type="protein sequence ID" value="MBO9201912.1"/>
    <property type="molecule type" value="Genomic_DNA"/>
</dbReference>
<reference evidence="1 2" key="1">
    <citation type="submission" date="2021-03" db="EMBL/GenBank/DDBJ databases">
        <title>Assistant Professor.</title>
        <authorList>
            <person name="Huq M.A."/>
        </authorList>
    </citation>
    <scope>NUCLEOTIDE SEQUENCE [LARGE SCALE GENOMIC DNA]</scope>
    <source>
        <strain evidence="1 2">MAH-29</strain>
    </source>
</reference>
<dbReference type="Gene3D" id="2.40.128.110">
    <property type="entry name" value="Lipid/polyisoprenoid-binding, YceI-like"/>
    <property type="match status" value="1"/>
</dbReference>
<keyword evidence="2" id="KW-1185">Reference proteome</keyword>
<accession>A0ABS3YWN4</accession>
<dbReference type="InterPro" id="IPR036761">
    <property type="entry name" value="TTHA0802/YceI-like_sf"/>
</dbReference>
<gene>
    <name evidence="1" type="ORF">J7I42_16630</name>
</gene>
<sequence length="201" mass="23016">MQLLHLIPLLCFFSTWHTGDTSVHRTEIKWVIQKTSRLNIAGHTNVNNFACGVDQYTRTDTITFMYDPTSSCIKLRGALLIDINLIDCRNKPMTCELKRTLKQPQYPFLKIAFLTLEKIAGQMGNDNMKGCVNIEMAGVCKRFEINYAALVKNEACMELIGCQTFRFSDFGLEPPRKMGGIIRVKNELDVQFHLYIQQIKS</sequence>
<dbReference type="Proteomes" id="UP000677244">
    <property type="component" value="Unassembled WGS sequence"/>
</dbReference>
<protein>
    <recommendedName>
        <fullName evidence="3">Lipid/polyisoprenoid-binding YceI-like domain-containing protein</fullName>
    </recommendedName>
</protein>